<evidence type="ECO:0000256" key="4">
    <source>
        <dbReference type="PROSITE-ProRule" id="PRU00169"/>
    </source>
</evidence>
<dbReference type="Gene3D" id="3.30.565.10">
    <property type="entry name" value="Histidine kinase-like ATPase, C-terminal domain"/>
    <property type="match status" value="1"/>
</dbReference>
<evidence type="ECO:0000256" key="3">
    <source>
        <dbReference type="ARBA" id="ARBA00022553"/>
    </source>
</evidence>
<protein>
    <recommendedName>
        <fullName evidence="2">histidine kinase</fullName>
        <ecNumber evidence="2">2.7.13.3</ecNumber>
    </recommendedName>
</protein>
<keyword evidence="8" id="KW-1185">Reference proteome</keyword>
<keyword evidence="7" id="KW-0808">Transferase</keyword>
<dbReference type="InterPro" id="IPR036890">
    <property type="entry name" value="HATPase_C_sf"/>
</dbReference>
<dbReference type="InterPro" id="IPR004358">
    <property type="entry name" value="Sig_transdc_His_kin-like_C"/>
</dbReference>
<dbReference type="SMART" id="SM00448">
    <property type="entry name" value="REC"/>
    <property type="match status" value="1"/>
</dbReference>
<dbReference type="PRINTS" id="PR00344">
    <property type="entry name" value="BCTRLSENSOR"/>
</dbReference>
<feature type="domain" description="Response regulatory" evidence="6">
    <location>
        <begin position="15"/>
        <end position="131"/>
    </location>
</feature>
<evidence type="ECO:0000259" key="6">
    <source>
        <dbReference type="PROSITE" id="PS50110"/>
    </source>
</evidence>
<dbReference type="PANTHER" id="PTHR43547:SF2">
    <property type="entry name" value="HYBRID SIGNAL TRANSDUCTION HISTIDINE KINASE C"/>
    <property type="match status" value="1"/>
</dbReference>
<dbReference type="Proteomes" id="UP000184164">
    <property type="component" value="Unassembled WGS sequence"/>
</dbReference>
<dbReference type="GO" id="GO:0000155">
    <property type="term" value="F:phosphorelay sensor kinase activity"/>
    <property type="evidence" value="ECO:0007669"/>
    <property type="project" value="InterPro"/>
</dbReference>
<keyword evidence="3 4" id="KW-0597">Phosphoprotein</keyword>
<dbReference type="InterPro" id="IPR003661">
    <property type="entry name" value="HisK_dim/P_dom"/>
</dbReference>
<dbReference type="EMBL" id="FQUM01000005">
    <property type="protein sequence ID" value="SHF41241.1"/>
    <property type="molecule type" value="Genomic_DNA"/>
</dbReference>
<dbReference type="SMART" id="SM00388">
    <property type="entry name" value="HisKA"/>
    <property type="match status" value="1"/>
</dbReference>
<dbReference type="SUPFAM" id="SSF55874">
    <property type="entry name" value="ATPase domain of HSP90 chaperone/DNA topoisomerase II/histidine kinase"/>
    <property type="match status" value="1"/>
</dbReference>
<reference evidence="7 8" key="1">
    <citation type="submission" date="2016-11" db="EMBL/GenBank/DDBJ databases">
        <authorList>
            <person name="Jaros S."/>
            <person name="Januszkiewicz K."/>
            <person name="Wedrychowicz H."/>
        </authorList>
    </citation>
    <scope>NUCLEOTIDE SEQUENCE [LARGE SCALE GENOMIC DNA]</scope>
    <source>
        <strain evidence="7 8">DSM 26910</strain>
    </source>
</reference>
<dbReference type="Gene3D" id="3.40.50.2300">
    <property type="match status" value="1"/>
</dbReference>
<dbReference type="InterPro" id="IPR011006">
    <property type="entry name" value="CheY-like_superfamily"/>
</dbReference>
<dbReference type="SUPFAM" id="SSF47384">
    <property type="entry name" value="Homodimeric domain of signal transducing histidine kinase"/>
    <property type="match status" value="1"/>
</dbReference>
<dbReference type="PANTHER" id="PTHR43547">
    <property type="entry name" value="TWO-COMPONENT HISTIDINE KINASE"/>
    <property type="match status" value="1"/>
</dbReference>
<gene>
    <name evidence="7" type="ORF">SAMN05444274_105125</name>
</gene>
<feature type="domain" description="Histidine kinase" evidence="5">
    <location>
        <begin position="153"/>
        <end position="370"/>
    </location>
</feature>
<evidence type="ECO:0000259" key="5">
    <source>
        <dbReference type="PROSITE" id="PS50109"/>
    </source>
</evidence>
<organism evidence="7 8">
    <name type="scientific">Mariniphaga anaerophila</name>
    <dbReference type="NCBI Taxonomy" id="1484053"/>
    <lineage>
        <taxon>Bacteria</taxon>
        <taxon>Pseudomonadati</taxon>
        <taxon>Bacteroidota</taxon>
        <taxon>Bacteroidia</taxon>
        <taxon>Marinilabiliales</taxon>
        <taxon>Prolixibacteraceae</taxon>
        <taxon>Mariniphaga</taxon>
    </lineage>
</organism>
<dbReference type="CDD" id="cd00082">
    <property type="entry name" value="HisKA"/>
    <property type="match status" value="1"/>
</dbReference>
<dbReference type="OrthoDB" id="9781208at2"/>
<keyword evidence="7" id="KW-0418">Kinase</keyword>
<dbReference type="CDD" id="cd19920">
    <property type="entry name" value="REC_PA4781-like"/>
    <property type="match status" value="1"/>
</dbReference>
<dbReference type="Pfam" id="PF00072">
    <property type="entry name" value="Response_reg"/>
    <property type="match status" value="1"/>
</dbReference>
<dbReference type="PROSITE" id="PS50110">
    <property type="entry name" value="RESPONSE_REGULATORY"/>
    <property type="match status" value="1"/>
</dbReference>
<dbReference type="AlphaFoldDB" id="A0A1M5BFE4"/>
<dbReference type="SUPFAM" id="SSF52172">
    <property type="entry name" value="CheY-like"/>
    <property type="match status" value="1"/>
</dbReference>
<dbReference type="SMART" id="SM00387">
    <property type="entry name" value="HATPase_c"/>
    <property type="match status" value="1"/>
</dbReference>
<sequence length="376" mass="41367">MRKKRYELMKKEMPIILIVDDVPKNIQVLGILLRKFECELAVAMSGEQALKTIAKVKPDLILLDIMMPGMDGHEVCRRLKKNVETKDIPVIFLSAKSEADDIITGFDLGAVDYITKPFIGSELIARVKTHLALKEMKESLEEEIGTKNKFFSIISHDLRGSFGIILSFVQLLQNNRDSLTSGETNELLDDIESTTKNTMGLLENLLEWARSQTGKIGFNPVKLELEDLVDETIRTSSDIARTKNIALSSSTDVQEIYADKNMLLLILRNLVSNAIKFTPGGGTVSVGSELSDGAVKISVADSGVGMDSKKISKLFKVDNRITTPGTNNEQGNGLGLILCKEFVSFHGGKIGIDSVPDKGTTVWFTLPLNGKSFSEN</sequence>
<feature type="modified residue" description="4-aspartylphosphate" evidence="4">
    <location>
        <position position="64"/>
    </location>
</feature>
<dbReference type="EC" id="2.7.13.3" evidence="2"/>
<comment type="catalytic activity">
    <reaction evidence="1">
        <text>ATP + protein L-histidine = ADP + protein N-phospho-L-histidine.</text>
        <dbReference type="EC" id="2.7.13.3"/>
    </reaction>
</comment>
<dbReference type="Pfam" id="PF02518">
    <property type="entry name" value="HATPase_c"/>
    <property type="match status" value="1"/>
</dbReference>
<name>A0A1M5BFE4_9BACT</name>
<accession>A0A1M5BFE4</accession>
<evidence type="ECO:0000313" key="7">
    <source>
        <dbReference type="EMBL" id="SHF41241.1"/>
    </source>
</evidence>
<dbReference type="InterPro" id="IPR003594">
    <property type="entry name" value="HATPase_dom"/>
</dbReference>
<dbReference type="InterPro" id="IPR005467">
    <property type="entry name" value="His_kinase_dom"/>
</dbReference>
<dbReference type="STRING" id="1484053.SAMN05444274_105125"/>
<evidence type="ECO:0000256" key="2">
    <source>
        <dbReference type="ARBA" id="ARBA00012438"/>
    </source>
</evidence>
<dbReference type="Gene3D" id="6.10.250.690">
    <property type="match status" value="1"/>
</dbReference>
<dbReference type="InterPro" id="IPR036097">
    <property type="entry name" value="HisK_dim/P_sf"/>
</dbReference>
<dbReference type="PROSITE" id="PS50109">
    <property type="entry name" value="HIS_KIN"/>
    <property type="match status" value="1"/>
</dbReference>
<proteinExistence type="predicted"/>
<evidence type="ECO:0000256" key="1">
    <source>
        <dbReference type="ARBA" id="ARBA00000085"/>
    </source>
</evidence>
<dbReference type="Pfam" id="PF00512">
    <property type="entry name" value="HisKA"/>
    <property type="match status" value="1"/>
</dbReference>
<dbReference type="InterPro" id="IPR001789">
    <property type="entry name" value="Sig_transdc_resp-reg_receiver"/>
</dbReference>
<dbReference type="Gene3D" id="1.10.287.130">
    <property type="match status" value="1"/>
</dbReference>
<dbReference type="RefSeq" id="WP_083570730.1">
    <property type="nucleotide sequence ID" value="NZ_FQUM01000005.1"/>
</dbReference>
<evidence type="ECO:0000313" key="8">
    <source>
        <dbReference type="Proteomes" id="UP000184164"/>
    </source>
</evidence>